<keyword evidence="5 6" id="KW-0472">Membrane</keyword>
<name>A0A5S4ZPE5_9FIRM</name>
<comment type="similarity">
    <text evidence="2">Belongs to the purine-cytosine permease (2.A.39) family.</text>
</comment>
<dbReference type="AlphaFoldDB" id="A0A5S4ZPE5"/>
<proteinExistence type="inferred from homology"/>
<evidence type="ECO:0000313" key="7">
    <source>
        <dbReference type="EMBL" id="TYO89866.1"/>
    </source>
</evidence>
<feature type="transmembrane region" description="Helical" evidence="6">
    <location>
        <begin position="98"/>
        <end position="119"/>
    </location>
</feature>
<sequence>MPVFHIEKYGLDAVPQNERTATWFDLFTIWSGVSICLPSFIVGTLLVPACIWSEAVQINFWGNLIVGVLIVLGGYFGTKTGFPAVVMGRYVFGYPLGQWLPTTALLISTLGWYAVMTVLTGMALAEIAGHILGPVMLPLITALVGLLNASTAVAGFHKIRLFNRLMVPLLALFCIYLAYNVYIQVEHSATTSYHPSGNLSFGEGIDLIIGSVLAGAFSASDFSRYAINNLHNWLGTLPGTFVMSFLLGFLAACLRIDTLKNCG</sequence>
<evidence type="ECO:0000313" key="8">
    <source>
        <dbReference type="Proteomes" id="UP000323166"/>
    </source>
</evidence>
<accession>A0A5S4ZPE5</accession>
<keyword evidence="8" id="KW-1185">Reference proteome</keyword>
<evidence type="ECO:0000256" key="1">
    <source>
        <dbReference type="ARBA" id="ARBA00004141"/>
    </source>
</evidence>
<comment type="subcellular location">
    <subcellularLocation>
        <location evidence="1">Membrane</location>
        <topology evidence="1">Multi-pass membrane protein</topology>
    </subcellularLocation>
</comment>
<dbReference type="InterPro" id="IPR001248">
    <property type="entry name" value="Pur-cyt_permease"/>
</dbReference>
<feature type="transmembrane region" description="Helical" evidence="6">
    <location>
        <begin position="165"/>
        <end position="183"/>
    </location>
</feature>
<feature type="transmembrane region" description="Helical" evidence="6">
    <location>
        <begin position="131"/>
        <end position="153"/>
    </location>
</feature>
<feature type="transmembrane region" description="Helical" evidence="6">
    <location>
        <begin position="58"/>
        <end position="78"/>
    </location>
</feature>
<keyword evidence="4 6" id="KW-1133">Transmembrane helix</keyword>
<dbReference type="GO" id="GO:0015209">
    <property type="term" value="F:cytosine transmembrane transporter activity"/>
    <property type="evidence" value="ECO:0007669"/>
    <property type="project" value="InterPro"/>
</dbReference>
<organism evidence="7 8">
    <name type="scientific">Desulfallas thermosapovorans DSM 6562</name>
    <dbReference type="NCBI Taxonomy" id="1121431"/>
    <lineage>
        <taxon>Bacteria</taxon>
        <taxon>Bacillati</taxon>
        <taxon>Bacillota</taxon>
        <taxon>Clostridia</taxon>
        <taxon>Eubacteriales</taxon>
        <taxon>Desulfallaceae</taxon>
        <taxon>Desulfallas</taxon>
    </lineage>
</organism>
<dbReference type="EMBL" id="VNHM01000043">
    <property type="protein sequence ID" value="TYO89866.1"/>
    <property type="molecule type" value="Genomic_DNA"/>
</dbReference>
<reference evidence="7 8" key="1">
    <citation type="submission" date="2019-07" db="EMBL/GenBank/DDBJ databases">
        <title>Genomic Encyclopedia of Type Strains, Phase I: the one thousand microbial genomes (KMG-I) project.</title>
        <authorList>
            <person name="Kyrpides N."/>
        </authorList>
    </citation>
    <scope>NUCLEOTIDE SEQUENCE [LARGE SCALE GENOMIC DNA]</scope>
    <source>
        <strain evidence="7 8">DSM 6562</strain>
    </source>
</reference>
<dbReference type="PANTHER" id="PTHR30569:SF0">
    <property type="entry name" value="CYTOSINE PERMEASE"/>
    <property type="match status" value="1"/>
</dbReference>
<dbReference type="Pfam" id="PF02133">
    <property type="entry name" value="Transp_cyt_pur"/>
    <property type="match status" value="1"/>
</dbReference>
<evidence type="ECO:0000256" key="2">
    <source>
        <dbReference type="ARBA" id="ARBA00008974"/>
    </source>
</evidence>
<evidence type="ECO:0000256" key="5">
    <source>
        <dbReference type="ARBA" id="ARBA00023136"/>
    </source>
</evidence>
<dbReference type="PANTHER" id="PTHR30569">
    <property type="entry name" value="CYTOSINE TRANSPORTER CODB"/>
    <property type="match status" value="1"/>
</dbReference>
<dbReference type="Proteomes" id="UP000323166">
    <property type="component" value="Unassembled WGS sequence"/>
</dbReference>
<comment type="caution">
    <text evidence="7">The sequence shown here is derived from an EMBL/GenBank/DDBJ whole genome shotgun (WGS) entry which is preliminary data.</text>
</comment>
<evidence type="ECO:0000256" key="3">
    <source>
        <dbReference type="ARBA" id="ARBA00022692"/>
    </source>
</evidence>
<feature type="transmembrane region" description="Helical" evidence="6">
    <location>
        <begin position="233"/>
        <end position="254"/>
    </location>
</feature>
<evidence type="ECO:0000256" key="4">
    <source>
        <dbReference type="ARBA" id="ARBA00022989"/>
    </source>
</evidence>
<dbReference type="Gene3D" id="1.10.4160.10">
    <property type="entry name" value="Hydantoin permease"/>
    <property type="match status" value="1"/>
</dbReference>
<dbReference type="GO" id="GO:0005886">
    <property type="term" value="C:plasma membrane"/>
    <property type="evidence" value="ECO:0007669"/>
    <property type="project" value="TreeGrafter"/>
</dbReference>
<protein>
    <submittedName>
        <fullName evidence="7">Permease for cytosine/purines</fullName>
    </submittedName>
</protein>
<keyword evidence="3 6" id="KW-0812">Transmembrane</keyword>
<dbReference type="InterPro" id="IPR030191">
    <property type="entry name" value="CodB"/>
</dbReference>
<evidence type="ECO:0000256" key="6">
    <source>
        <dbReference type="SAM" id="Phobius"/>
    </source>
</evidence>
<feature type="transmembrane region" description="Helical" evidence="6">
    <location>
        <begin position="27"/>
        <end position="51"/>
    </location>
</feature>
<gene>
    <name evidence="7" type="ORF">LX24_02984</name>
</gene>